<keyword evidence="1" id="KW-0472">Membrane</keyword>
<keyword evidence="1" id="KW-0812">Transmembrane</keyword>
<evidence type="ECO:0000313" key="2">
    <source>
        <dbReference type="EMBL" id="OGZ58092.1"/>
    </source>
</evidence>
<sequence>MKFFEKLLIISASLVFGFFAATGVYAGQKPLELNYPKLPGLPALTIDTTLPDLINYLFVLSLALAGILAFVSLVIAGFSFIISGANPGLRVMAKKRVAQVFTGVLTLLGTYIILNTINPDLTLVTQSGISLIISQIPAINEPAGLFGAPPNLETMRYGGVVLYENPDGIITGTGRSETVLHDIANFNSGSDMIGVQISNIKIMGNCEVKLTPDSGPLQVVSSPGKILNPPLTLQSLDFLKSDCLGYSIKLFSETDFNSNVGIGFNTHFTFIDSSADFSKVKGRNFQKGKSANDMAKSLRVAKATTNPEEFAFQICIDADYKNCSGILNWVNIPNLETVTYDDKNGVPLGNLSEEASSMQISSSNFRQAGVVLYSNKDFTDTYEILISSDFDLEDGNVIGKTATGKPTLDSLKIIGKYRVQLCDKEEKCIVINTIADEPCIISDGTGENTDNLGSSRYRSVAPGYVVQTQPIPADILKDGSVYIPDLDNKELFCRKYEKDDPAKPCEKTWGDSVKQIVIEMLVETQFEKGIPSLINGPFEPKNECGSKKVYAPI</sequence>
<protein>
    <submittedName>
        <fullName evidence="2">Uncharacterized protein</fullName>
    </submittedName>
</protein>
<dbReference type="STRING" id="1802158.A2827_02605"/>
<dbReference type="EMBL" id="MHOD01000014">
    <property type="protein sequence ID" value="OGZ58092.1"/>
    <property type="molecule type" value="Genomic_DNA"/>
</dbReference>
<name>A0A1G2H6J5_9BACT</name>
<evidence type="ECO:0000313" key="3">
    <source>
        <dbReference type="Proteomes" id="UP000177932"/>
    </source>
</evidence>
<dbReference type="Proteomes" id="UP000177932">
    <property type="component" value="Unassembled WGS sequence"/>
</dbReference>
<evidence type="ECO:0000256" key="1">
    <source>
        <dbReference type="SAM" id="Phobius"/>
    </source>
</evidence>
<organism evidence="2 3">
    <name type="scientific">Candidatus Spechtbacteria bacterium RIFCSPHIGHO2_01_FULL_43_30</name>
    <dbReference type="NCBI Taxonomy" id="1802158"/>
    <lineage>
        <taxon>Bacteria</taxon>
        <taxon>Candidatus Spechtiibacteriota</taxon>
    </lineage>
</organism>
<reference evidence="2 3" key="1">
    <citation type="journal article" date="2016" name="Nat. Commun.">
        <title>Thousands of microbial genomes shed light on interconnected biogeochemical processes in an aquifer system.</title>
        <authorList>
            <person name="Anantharaman K."/>
            <person name="Brown C.T."/>
            <person name="Hug L.A."/>
            <person name="Sharon I."/>
            <person name="Castelle C.J."/>
            <person name="Probst A.J."/>
            <person name="Thomas B.C."/>
            <person name="Singh A."/>
            <person name="Wilkins M.J."/>
            <person name="Karaoz U."/>
            <person name="Brodie E.L."/>
            <person name="Williams K.H."/>
            <person name="Hubbard S.S."/>
            <person name="Banfield J.F."/>
        </authorList>
    </citation>
    <scope>NUCLEOTIDE SEQUENCE [LARGE SCALE GENOMIC DNA]</scope>
</reference>
<feature type="transmembrane region" description="Helical" evidence="1">
    <location>
        <begin position="56"/>
        <end position="85"/>
    </location>
</feature>
<proteinExistence type="predicted"/>
<keyword evidence="1" id="KW-1133">Transmembrane helix</keyword>
<dbReference type="AlphaFoldDB" id="A0A1G2H6J5"/>
<comment type="caution">
    <text evidence="2">The sequence shown here is derived from an EMBL/GenBank/DDBJ whole genome shotgun (WGS) entry which is preliminary data.</text>
</comment>
<feature type="transmembrane region" description="Helical" evidence="1">
    <location>
        <begin position="97"/>
        <end position="114"/>
    </location>
</feature>
<accession>A0A1G2H6J5</accession>
<gene>
    <name evidence="2" type="ORF">A2827_02605</name>
</gene>